<evidence type="ECO:0000259" key="2">
    <source>
        <dbReference type="SMART" id="SM00047"/>
    </source>
</evidence>
<dbReference type="Gene3D" id="4.10.80.30">
    <property type="entry name" value="DNA polymerase, domain 6"/>
    <property type="match status" value="1"/>
</dbReference>
<comment type="caution">
    <text evidence="3">The sequence shown here is derived from an EMBL/GenBank/DDBJ whole genome shotgun (WGS) entry which is preliminary data.</text>
</comment>
<dbReference type="InterPro" id="IPR012854">
    <property type="entry name" value="Cu_amine_oxidase-like_N"/>
</dbReference>
<dbReference type="PROSITE" id="PS51257">
    <property type="entry name" value="PROKAR_LIPOPROTEIN"/>
    <property type="match status" value="1"/>
</dbReference>
<dbReference type="InterPro" id="IPR002901">
    <property type="entry name" value="MGlyc_endo_b_GlcNAc-like_dom"/>
</dbReference>
<gene>
    <name evidence="3" type="ORF">ACE3NQ_03825</name>
</gene>
<accession>A0ABV5B3E4</accession>
<dbReference type="InterPro" id="IPR051056">
    <property type="entry name" value="Glycosyl_Hydrolase_73"/>
</dbReference>
<evidence type="ECO:0000313" key="3">
    <source>
        <dbReference type="EMBL" id="MFB5680050.1"/>
    </source>
</evidence>
<feature type="domain" description="Mannosyl-glycoprotein endo-beta-N-acetylglucosamidase-like" evidence="2">
    <location>
        <begin position="4"/>
        <end position="155"/>
    </location>
</feature>
<keyword evidence="4" id="KW-1185">Reference proteome</keyword>
<proteinExistence type="predicted"/>
<dbReference type="SMART" id="SM00047">
    <property type="entry name" value="LYZ2"/>
    <property type="match status" value="1"/>
</dbReference>
<dbReference type="EMBL" id="JBHILM010000003">
    <property type="protein sequence ID" value="MFB5680050.1"/>
    <property type="molecule type" value="Genomic_DNA"/>
</dbReference>
<dbReference type="Gene3D" id="1.10.530.10">
    <property type="match status" value="1"/>
</dbReference>
<name>A0ABV5B3E4_9BACL</name>
<protein>
    <submittedName>
        <fullName evidence="3">Glucosaminidase domain-containing protein</fullName>
    </submittedName>
</protein>
<dbReference type="RefSeq" id="WP_375523876.1">
    <property type="nucleotide sequence ID" value="NZ_JBHILM010000003.1"/>
</dbReference>
<dbReference type="PANTHER" id="PTHR33308:SF9">
    <property type="entry name" value="PEPTIDOGLYCAN HYDROLASE FLGJ"/>
    <property type="match status" value="1"/>
</dbReference>
<keyword evidence="1" id="KW-0378">Hydrolase</keyword>
<sequence length="263" mass="28951">MSLTRKQFIEKLAPYAVDCMKKTNISAALTIAQGCLESADGNSGLTKKANNLFGIKGKGDAGSIVMPTKEQRSDGSEYTIDASFAMYSSWGACVEAKANMFLKGVSWDKDKYKPVVGKRGEEAAKAVQACGYATDIRYADKLIAIMDAHNLYQYDKLESDVQELTKEITVYYETDKDTGQLLNNTTYVKLTKLGEVFGFACSFDNSTKKANINGRELQDTLLVDGRAYVQVRPLVKAFGGELIWDNSNKTLTVKKSASEDKTE</sequence>
<evidence type="ECO:0000256" key="1">
    <source>
        <dbReference type="ARBA" id="ARBA00022801"/>
    </source>
</evidence>
<dbReference type="Pfam" id="PF01832">
    <property type="entry name" value="Glucosaminidase"/>
    <property type="match status" value="1"/>
</dbReference>
<organism evidence="3 4">
    <name type="scientific">Paenibacillus terreus</name>
    <dbReference type="NCBI Taxonomy" id="1387834"/>
    <lineage>
        <taxon>Bacteria</taxon>
        <taxon>Bacillati</taxon>
        <taxon>Bacillota</taxon>
        <taxon>Bacilli</taxon>
        <taxon>Bacillales</taxon>
        <taxon>Paenibacillaceae</taxon>
        <taxon>Paenibacillus</taxon>
    </lineage>
</organism>
<dbReference type="PANTHER" id="PTHR33308">
    <property type="entry name" value="PEPTIDOGLYCAN HYDROLASE FLGJ"/>
    <property type="match status" value="1"/>
</dbReference>
<reference evidence="3 4" key="1">
    <citation type="submission" date="2024-09" db="EMBL/GenBank/DDBJ databases">
        <authorList>
            <person name="Ruan L."/>
        </authorList>
    </citation>
    <scope>NUCLEOTIDE SEQUENCE [LARGE SCALE GENOMIC DNA]</scope>
    <source>
        <strain evidence="3 4">D33</strain>
    </source>
</reference>
<evidence type="ECO:0000313" key="4">
    <source>
        <dbReference type="Proteomes" id="UP001580407"/>
    </source>
</evidence>
<dbReference type="Proteomes" id="UP001580407">
    <property type="component" value="Unassembled WGS sequence"/>
</dbReference>
<dbReference type="Pfam" id="PF07833">
    <property type="entry name" value="Cu_amine_oxidN1"/>
    <property type="match status" value="1"/>
</dbReference>